<dbReference type="Proteomes" id="UP001501588">
    <property type="component" value="Unassembled WGS sequence"/>
</dbReference>
<dbReference type="PROSITE" id="PS00101">
    <property type="entry name" value="HEXAPEP_TRANSFERASES"/>
    <property type="match status" value="1"/>
</dbReference>
<dbReference type="InterPro" id="IPR020019">
    <property type="entry name" value="AcTrfase_PglD-like"/>
</dbReference>
<feature type="domain" description="PglD N-terminal" evidence="4">
    <location>
        <begin position="2"/>
        <end position="73"/>
    </location>
</feature>
<evidence type="ECO:0000256" key="1">
    <source>
        <dbReference type="ARBA" id="ARBA00007274"/>
    </source>
</evidence>
<evidence type="ECO:0000256" key="2">
    <source>
        <dbReference type="ARBA" id="ARBA00022679"/>
    </source>
</evidence>
<comment type="caution">
    <text evidence="5">The sequence shown here is derived from an EMBL/GenBank/DDBJ whole genome shotgun (WGS) entry which is preliminary data.</text>
</comment>
<dbReference type="InterPro" id="IPR041561">
    <property type="entry name" value="PglD_N"/>
</dbReference>
<proteinExistence type="inferred from homology"/>
<dbReference type="Gene3D" id="2.160.10.10">
    <property type="entry name" value="Hexapeptide repeat proteins"/>
    <property type="match status" value="1"/>
</dbReference>
<dbReference type="NCBIfam" id="TIGR03570">
    <property type="entry name" value="NeuD_NnaD"/>
    <property type="match status" value="1"/>
</dbReference>
<accession>A0ABP3PIJ5</accession>
<organism evidence="5 6">
    <name type="scientific">Craurococcus roseus</name>
    <dbReference type="NCBI Taxonomy" id="77585"/>
    <lineage>
        <taxon>Bacteria</taxon>
        <taxon>Pseudomonadati</taxon>
        <taxon>Pseudomonadota</taxon>
        <taxon>Alphaproteobacteria</taxon>
        <taxon>Acetobacterales</taxon>
        <taxon>Acetobacteraceae</taxon>
        <taxon>Craurococcus</taxon>
    </lineage>
</organism>
<dbReference type="RefSeq" id="WP_343893345.1">
    <property type="nucleotide sequence ID" value="NZ_BAAAFZ010000006.1"/>
</dbReference>
<dbReference type="InterPro" id="IPR018357">
    <property type="entry name" value="Hexapep_transf_CS"/>
</dbReference>
<dbReference type="InterPro" id="IPR050179">
    <property type="entry name" value="Trans_hexapeptide_repeat"/>
</dbReference>
<protein>
    <submittedName>
        <fullName evidence="5">Acetyltransferase</fullName>
    </submittedName>
</protein>
<evidence type="ECO:0000313" key="6">
    <source>
        <dbReference type="Proteomes" id="UP001501588"/>
    </source>
</evidence>
<dbReference type="CDD" id="cd03360">
    <property type="entry name" value="LbH_AT_putative"/>
    <property type="match status" value="1"/>
</dbReference>
<dbReference type="PANTHER" id="PTHR43300:SF7">
    <property type="entry name" value="UDP-N-ACETYLBACILLOSAMINE N-ACETYLTRANSFERASE"/>
    <property type="match status" value="1"/>
</dbReference>
<name>A0ABP3PIJ5_9PROT</name>
<dbReference type="Gene3D" id="3.40.50.20">
    <property type="match status" value="1"/>
</dbReference>
<keyword evidence="2" id="KW-0808">Transferase</keyword>
<keyword evidence="3" id="KW-0677">Repeat</keyword>
<sequence>MLVGAGGHAKVVIEVARAQGRFEIVGVVDPRPPGPRVLGVPVLGGDEALPRLRADGVAWAFVALGGNALRERIGGELRAAGFRLATLVHPSAEVMPSATVGEGAVVMARVAVSAEARVDDLAILNTGAVVEHDNLIGAAAHVAPLAALAGNVRVGARALIGVGSAVRPGVSVGADAVVGAGAAVVADVPAGATVGGVPARPLRARGGAAAR</sequence>
<dbReference type="EMBL" id="BAAAFZ010000006">
    <property type="protein sequence ID" value="GAA0568258.1"/>
    <property type="molecule type" value="Genomic_DNA"/>
</dbReference>
<evidence type="ECO:0000256" key="3">
    <source>
        <dbReference type="ARBA" id="ARBA00022737"/>
    </source>
</evidence>
<keyword evidence="6" id="KW-1185">Reference proteome</keyword>
<reference evidence="6" key="1">
    <citation type="journal article" date="2019" name="Int. J. Syst. Evol. Microbiol.">
        <title>The Global Catalogue of Microorganisms (GCM) 10K type strain sequencing project: providing services to taxonomists for standard genome sequencing and annotation.</title>
        <authorList>
            <consortium name="The Broad Institute Genomics Platform"/>
            <consortium name="The Broad Institute Genome Sequencing Center for Infectious Disease"/>
            <person name="Wu L."/>
            <person name="Ma J."/>
        </authorList>
    </citation>
    <scope>NUCLEOTIDE SEQUENCE [LARGE SCALE GENOMIC DNA]</scope>
    <source>
        <strain evidence="6">JCM 9933</strain>
    </source>
</reference>
<dbReference type="InterPro" id="IPR011004">
    <property type="entry name" value="Trimer_LpxA-like_sf"/>
</dbReference>
<dbReference type="Pfam" id="PF17836">
    <property type="entry name" value="PglD_N"/>
    <property type="match status" value="1"/>
</dbReference>
<dbReference type="PANTHER" id="PTHR43300">
    <property type="entry name" value="ACETYLTRANSFERASE"/>
    <property type="match status" value="1"/>
</dbReference>
<evidence type="ECO:0000313" key="5">
    <source>
        <dbReference type="EMBL" id="GAA0568258.1"/>
    </source>
</evidence>
<comment type="similarity">
    <text evidence="1">Belongs to the transferase hexapeptide repeat family.</text>
</comment>
<evidence type="ECO:0000259" key="4">
    <source>
        <dbReference type="Pfam" id="PF17836"/>
    </source>
</evidence>
<dbReference type="SUPFAM" id="SSF51161">
    <property type="entry name" value="Trimeric LpxA-like enzymes"/>
    <property type="match status" value="1"/>
</dbReference>
<gene>
    <name evidence="5" type="ORF">GCM10009416_02900</name>
</gene>